<gene>
    <name evidence="2" type="ORF">U3653_10100</name>
</gene>
<accession>A0ABU6ASI0</accession>
<proteinExistence type="predicted"/>
<dbReference type="Gene3D" id="3.10.180.10">
    <property type="entry name" value="2,3-Dihydroxybiphenyl 1,2-Dioxygenase, domain 1"/>
    <property type="match status" value="1"/>
</dbReference>
<dbReference type="InterPro" id="IPR029068">
    <property type="entry name" value="Glyas_Bleomycin-R_OHBP_Dase"/>
</dbReference>
<dbReference type="SUPFAM" id="SSF54593">
    <property type="entry name" value="Glyoxalase/Bleomycin resistance protein/Dihydroxybiphenyl dioxygenase"/>
    <property type="match status" value="1"/>
</dbReference>
<protein>
    <recommendedName>
        <fullName evidence="1">VOC domain-containing protein</fullName>
    </recommendedName>
</protein>
<evidence type="ECO:0000259" key="1">
    <source>
        <dbReference type="PROSITE" id="PS51819"/>
    </source>
</evidence>
<dbReference type="InterPro" id="IPR037523">
    <property type="entry name" value="VOC_core"/>
</dbReference>
<organism evidence="2 3">
    <name type="scientific">Nocardia implantans</name>
    <dbReference type="NCBI Taxonomy" id="3108168"/>
    <lineage>
        <taxon>Bacteria</taxon>
        <taxon>Bacillati</taxon>
        <taxon>Actinomycetota</taxon>
        <taxon>Actinomycetes</taxon>
        <taxon>Mycobacteriales</taxon>
        <taxon>Nocardiaceae</taxon>
        <taxon>Nocardia</taxon>
    </lineage>
</organism>
<dbReference type="PROSITE" id="PS51819">
    <property type="entry name" value="VOC"/>
    <property type="match status" value="1"/>
</dbReference>
<evidence type="ECO:0000313" key="3">
    <source>
        <dbReference type="Proteomes" id="UP001348098"/>
    </source>
</evidence>
<comment type="caution">
    <text evidence="2">The sequence shown here is derived from an EMBL/GenBank/DDBJ whole genome shotgun (WGS) entry which is preliminary data.</text>
</comment>
<sequence length="127" mass="13591">MTIQRIGPAYPTDDLPATVALLTAVLAVEPTVVDGDRWAQFDSNGVRVMLAGTDREDDDPFLAIKVDDLDAALNRLRARGFAAGQPVVGPHERRAVLRPTPGCAWHIALYEPTSPGPIPVDRAGAPE</sequence>
<feature type="domain" description="VOC" evidence="1">
    <location>
        <begin position="2"/>
        <end position="112"/>
    </location>
</feature>
<keyword evidence="3" id="KW-1185">Reference proteome</keyword>
<dbReference type="Proteomes" id="UP001348098">
    <property type="component" value="Unassembled WGS sequence"/>
</dbReference>
<reference evidence="2 3" key="1">
    <citation type="submission" date="2023-12" db="EMBL/GenBank/DDBJ databases">
        <title>novel species in genus Nocarida.</title>
        <authorList>
            <person name="Li Z."/>
        </authorList>
    </citation>
    <scope>NUCLEOTIDE SEQUENCE [LARGE SCALE GENOMIC DNA]</scope>
    <source>
        <strain evidence="2 3">CDC186</strain>
    </source>
</reference>
<evidence type="ECO:0000313" key="2">
    <source>
        <dbReference type="EMBL" id="MEB3510370.1"/>
    </source>
</evidence>
<dbReference type="EMBL" id="JAYKYQ010000003">
    <property type="protein sequence ID" value="MEB3510370.1"/>
    <property type="molecule type" value="Genomic_DNA"/>
</dbReference>
<dbReference type="RefSeq" id="WP_195079336.1">
    <property type="nucleotide sequence ID" value="NZ_JAYESH010000003.1"/>
</dbReference>
<name>A0ABU6ASI0_9NOCA</name>